<evidence type="ECO:0000313" key="1">
    <source>
        <dbReference type="EMBL" id="KYN13317.1"/>
    </source>
</evidence>
<proteinExistence type="predicted"/>
<protein>
    <submittedName>
        <fullName evidence="1">Uncharacterized protein</fullName>
    </submittedName>
</protein>
<organism evidence="1 2">
    <name type="scientific">Trachymyrmex cornetzi</name>
    <dbReference type="NCBI Taxonomy" id="471704"/>
    <lineage>
        <taxon>Eukaryota</taxon>
        <taxon>Metazoa</taxon>
        <taxon>Ecdysozoa</taxon>
        <taxon>Arthropoda</taxon>
        <taxon>Hexapoda</taxon>
        <taxon>Insecta</taxon>
        <taxon>Pterygota</taxon>
        <taxon>Neoptera</taxon>
        <taxon>Endopterygota</taxon>
        <taxon>Hymenoptera</taxon>
        <taxon>Apocrita</taxon>
        <taxon>Aculeata</taxon>
        <taxon>Formicoidea</taxon>
        <taxon>Formicidae</taxon>
        <taxon>Myrmicinae</taxon>
        <taxon>Trachymyrmex</taxon>
    </lineage>
</organism>
<dbReference type="AlphaFoldDB" id="A0A151IYG9"/>
<accession>A0A151IYG9</accession>
<dbReference type="EMBL" id="KQ980766">
    <property type="protein sequence ID" value="KYN13317.1"/>
    <property type="molecule type" value="Genomic_DNA"/>
</dbReference>
<keyword evidence="2" id="KW-1185">Reference proteome</keyword>
<sequence length="295" mass="33894">MELQNKELSTKSTENSLEQLLDEEEDVFDETGMGSVIDLIYQTWITNTFVKNVRMMIGCIQTYMMKQRKIDPNTIRMREAKENVRCHMATLSDASNIDREIFTSSAEVKSGGMNALFASTLKEQTDGISQYITKLENGHLYTVGTPEGQTGHQLIRFLVDKRFVVKEVAVLKNGSELTYYIFTCPMPWRFLTKTDQSHASWVMTHHHGLRWNDGMVPYRTAQRLISEAVGRESGTIVYVKGFEKRGWLLDILNNDDIIVETIDVHYGEIESLKTLDATNTYRCEDTVNVARYRMC</sequence>
<dbReference type="STRING" id="471704.A0A151IYG9"/>
<dbReference type="Proteomes" id="UP000078492">
    <property type="component" value="Unassembled WGS sequence"/>
</dbReference>
<reference evidence="1 2" key="1">
    <citation type="submission" date="2015-09" db="EMBL/GenBank/DDBJ databases">
        <title>Trachymyrmex cornetzi WGS genome.</title>
        <authorList>
            <person name="Nygaard S."/>
            <person name="Hu H."/>
            <person name="Boomsma J."/>
            <person name="Zhang G."/>
        </authorList>
    </citation>
    <scope>NUCLEOTIDE SEQUENCE [LARGE SCALE GENOMIC DNA]</scope>
    <source>
        <strain evidence="1">Tcor2-1</strain>
        <tissue evidence="1">Whole body</tissue>
    </source>
</reference>
<evidence type="ECO:0000313" key="2">
    <source>
        <dbReference type="Proteomes" id="UP000078492"/>
    </source>
</evidence>
<name>A0A151IYG9_9HYME</name>
<gene>
    <name evidence="1" type="ORF">ALC57_14497</name>
</gene>